<comment type="similarity">
    <text evidence="2">Belongs to the ERCC1/RAD10/SWI10 family.</text>
</comment>
<keyword evidence="5" id="KW-0234">DNA repair</keyword>
<dbReference type="GO" id="GO:0006312">
    <property type="term" value="P:mitotic recombination"/>
    <property type="evidence" value="ECO:0007669"/>
    <property type="project" value="TreeGrafter"/>
</dbReference>
<dbReference type="STRING" id="6185.A0A095CDG7"/>
<name>A0A095CDG7_SCHHA</name>
<dbReference type="SUPFAM" id="SSF47781">
    <property type="entry name" value="RuvA domain 2-like"/>
    <property type="match status" value="1"/>
</dbReference>
<dbReference type="InterPro" id="IPR011335">
    <property type="entry name" value="Restrct_endonuc-II-like"/>
</dbReference>
<keyword evidence="3" id="KW-0227">DNA damage</keyword>
<feature type="domain" description="ERCC1-like central" evidence="8">
    <location>
        <begin position="162"/>
        <end position="204"/>
    </location>
</feature>
<dbReference type="GO" id="GO:0000110">
    <property type="term" value="C:nucleotide-excision repair factor 1 complex"/>
    <property type="evidence" value="ECO:0007669"/>
    <property type="project" value="TreeGrafter"/>
</dbReference>
<evidence type="ECO:0000313" key="9">
    <source>
        <dbReference type="EMBL" id="KGB40708.1"/>
    </source>
</evidence>
<feature type="region of interest" description="Disordered" evidence="7">
    <location>
        <begin position="65"/>
        <end position="103"/>
    </location>
</feature>
<gene>
    <name evidence="9" type="ORF">MS3_09191</name>
</gene>
<reference evidence="9" key="1">
    <citation type="journal article" date="2012" name="Nat. Genet.">
        <title>Whole-genome sequence of Schistosoma haematobium.</title>
        <authorList>
            <person name="Young N.D."/>
            <person name="Jex A.R."/>
            <person name="Li B."/>
            <person name="Liu S."/>
            <person name="Yang L."/>
            <person name="Xiong Z."/>
            <person name="Li Y."/>
            <person name="Cantacessi C."/>
            <person name="Hall R.S."/>
            <person name="Xu X."/>
            <person name="Chen F."/>
            <person name="Wu X."/>
            <person name="Zerlotini A."/>
            <person name="Oliveira G."/>
            <person name="Hofmann A."/>
            <person name="Zhang G."/>
            <person name="Fang X."/>
            <person name="Kang Y."/>
            <person name="Campbell B.E."/>
            <person name="Loukas A."/>
            <person name="Ranganathan S."/>
            <person name="Rollinson D."/>
            <person name="Rinaldi G."/>
            <person name="Brindley P.J."/>
            <person name="Yang H."/>
            <person name="Wang J."/>
            <person name="Wang J."/>
            <person name="Gasser R.B."/>
        </authorList>
    </citation>
    <scope>NUCLEOTIDE SEQUENCE [LARGE SCALE GENOMIC DNA]</scope>
</reference>
<dbReference type="GO" id="GO:0006302">
    <property type="term" value="P:double-strand break repair"/>
    <property type="evidence" value="ECO:0007669"/>
    <property type="project" value="UniProtKB-ARBA"/>
</dbReference>
<dbReference type="Gene3D" id="1.10.150.20">
    <property type="entry name" value="5' to 3' exonuclease, C-terminal subdomain"/>
    <property type="match status" value="1"/>
</dbReference>
<dbReference type="PANTHER" id="PTHR12749">
    <property type="entry name" value="EXCISION REPAIR CROSS-COMPLEMENTING 1 ERCC1"/>
    <property type="match status" value="1"/>
</dbReference>
<evidence type="ECO:0000256" key="4">
    <source>
        <dbReference type="ARBA" id="ARBA00023125"/>
    </source>
</evidence>
<dbReference type="InterPro" id="IPR004579">
    <property type="entry name" value="ERCC1/RAD10/SWI10"/>
</dbReference>
<organism evidence="9">
    <name type="scientific">Schistosoma haematobium</name>
    <name type="common">Blood fluke</name>
    <dbReference type="NCBI Taxonomy" id="6185"/>
    <lineage>
        <taxon>Eukaryota</taxon>
        <taxon>Metazoa</taxon>
        <taxon>Spiralia</taxon>
        <taxon>Lophotrochozoa</taxon>
        <taxon>Platyhelminthes</taxon>
        <taxon>Trematoda</taxon>
        <taxon>Digenea</taxon>
        <taxon>Strigeidida</taxon>
        <taxon>Schistosomatoidea</taxon>
        <taxon>Schistosomatidae</taxon>
        <taxon>Schistosoma</taxon>
    </lineage>
</organism>
<proteinExistence type="inferred from homology"/>
<protein>
    <submittedName>
        <fullName evidence="9">DNA excision repair protein ERCC-1</fullName>
    </submittedName>
</protein>
<evidence type="ECO:0000256" key="3">
    <source>
        <dbReference type="ARBA" id="ARBA00022763"/>
    </source>
</evidence>
<dbReference type="GO" id="GO:0003684">
    <property type="term" value="F:damaged DNA binding"/>
    <property type="evidence" value="ECO:0007669"/>
    <property type="project" value="InterPro"/>
</dbReference>
<dbReference type="InterPro" id="IPR010994">
    <property type="entry name" value="RuvA_2-like"/>
</dbReference>
<comment type="subcellular location">
    <subcellularLocation>
        <location evidence="1">Nucleus</location>
    </subcellularLocation>
</comment>
<evidence type="ECO:0000256" key="5">
    <source>
        <dbReference type="ARBA" id="ARBA00023204"/>
    </source>
</evidence>
<dbReference type="SUPFAM" id="SSF52980">
    <property type="entry name" value="Restriction endonuclease-like"/>
    <property type="match status" value="1"/>
</dbReference>
<dbReference type="Gene3D" id="3.40.50.10130">
    <property type="match status" value="1"/>
</dbReference>
<dbReference type="Pfam" id="PF03834">
    <property type="entry name" value="Rad10"/>
    <property type="match status" value="1"/>
</dbReference>
<dbReference type="PANTHER" id="PTHR12749:SF0">
    <property type="entry name" value="DNA EXCISION REPAIR PROTEIN ERCC-1"/>
    <property type="match status" value="1"/>
</dbReference>
<evidence type="ECO:0000256" key="1">
    <source>
        <dbReference type="ARBA" id="ARBA00004123"/>
    </source>
</evidence>
<dbReference type="GO" id="GO:0070522">
    <property type="term" value="C:ERCC4-ERCC1 complex"/>
    <property type="evidence" value="ECO:0007669"/>
    <property type="project" value="TreeGrafter"/>
</dbReference>
<dbReference type="EMBL" id="KL251557">
    <property type="protein sequence ID" value="KGB40708.1"/>
    <property type="molecule type" value="Genomic_DNA"/>
</dbReference>
<dbReference type="Pfam" id="PF14520">
    <property type="entry name" value="HHH_5"/>
    <property type="match status" value="1"/>
</dbReference>
<evidence type="ECO:0000256" key="2">
    <source>
        <dbReference type="ARBA" id="ARBA00008283"/>
    </source>
</evidence>
<dbReference type="GO" id="GO:0070914">
    <property type="term" value="P:UV-damage excision repair"/>
    <property type="evidence" value="ECO:0007669"/>
    <property type="project" value="TreeGrafter"/>
</dbReference>
<dbReference type="InterPro" id="IPR047260">
    <property type="entry name" value="ERCC1-like_central_dom"/>
</dbReference>
<evidence type="ECO:0000259" key="8">
    <source>
        <dbReference type="Pfam" id="PF03834"/>
    </source>
</evidence>
<keyword evidence="6" id="KW-0539">Nucleus</keyword>
<sequence>MNETNSEDEDGRLDTNLSDTFDDKHDNFRLFKAYKEGQLDLNILSTQEAISAATAATVDNATMSSTLTSKNGQKDETSSNQGMPKSWCAPQSSSSETNQSVSPNKQFTLGSLLKPNLISDIAKPVCESQLPSLSRVLVSSANLAEENKRIQTGPILTSGNAILVNQRQRGNPVLKQIRSVAWEYADVDPDFVVGRNNCIYFLSMEEAARYLEAYKALENKPPDNLMVEPAAQTDHIAQVTDFLTSVRRITKADAVSALRKFDTVADIIRADQSTLEKCPGFGQLKARKLTEVFRMPFIKKNDMK</sequence>
<feature type="compositionally biased region" description="Low complexity" evidence="7">
    <location>
        <begin position="92"/>
        <end position="102"/>
    </location>
</feature>
<evidence type="ECO:0000256" key="7">
    <source>
        <dbReference type="SAM" id="MobiDB-lite"/>
    </source>
</evidence>
<keyword evidence="4" id="KW-0238">DNA-binding</keyword>
<dbReference type="AlphaFoldDB" id="A0A095CDG7"/>
<evidence type="ECO:0000256" key="6">
    <source>
        <dbReference type="ARBA" id="ARBA00023242"/>
    </source>
</evidence>
<accession>A0A095CDG7</accession>
<dbReference type="GO" id="GO:0003697">
    <property type="term" value="F:single-stranded DNA binding"/>
    <property type="evidence" value="ECO:0007669"/>
    <property type="project" value="TreeGrafter"/>
</dbReference>